<keyword evidence="2" id="KW-1185">Reference proteome</keyword>
<dbReference type="GeneID" id="66081786"/>
<organism evidence="1 2">
    <name type="scientific">Marasmius oreades</name>
    <name type="common">fairy-ring Marasmius</name>
    <dbReference type="NCBI Taxonomy" id="181124"/>
    <lineage>
        <taxon>Eukaryota</taxon>
        <taxon>Fungi</taxon>
        <taxon>Dikarya</taxon>
        <taxon>Basidiomycota</taxon>
        <taxon>Agaricomycotina</taxon>
        <taxon>Agaricomycetes</taxon>
        <taxon>Agaricomycetidae</taxon>
        <taxon>Agaricales</taxon>
        <taxon>Marasmiineae</taxon>
        <taxon>Marasmiaceae</taxon>
        <taxon>Marasmius</taxon>
    </lineage>
</organism>
<dbReference type="EMBL" id="CM032188">
    <property type="protein sequence ID" value="KAG7088743.1"/>
    <property type="molecule type" value="Genomic_DNA"/>
</dbReference>
<dbReference type="Proteomes" id="UP001049176">
    <property type="component" value="Chromosome 8"/>
</dbReference>
<evidence type="ECO:0000313" key="1">
    <source>
        <dbReference type="EMBL" id="KAG7088743.1"/>
    </source>
</evidence>
<evidence type="ECO:0000313" key="2">
    <source>
        <dbReference type="Proteomes" id="UP001049176"/>
    </source>
</evidence>
<dbReference type="KEGG" id="more:E1B28_012711"/>
<protein>
    <submittedName>
        <fullName evidence="1">Uncharacterized protein</fullName>
    </submittedName>
</protein>
<gene>
    <name evidence="1" type="ORF">E1B28_012711</name>
</gene>
<sequence>MQFLAVPNRILRTFLADLEEVLRAHYEREPVVEDKIVLGEFEELKRRFVGDKMYKDANAAYASWQYQRVKLLKDHNYVLRCFDRASDVKHGMPEKLKLNKTRKHLVEDLYEARTRKRENDAFYDSEDTRARSRRHTCDVCRIKWCRAMNGKIDSSYWTLESVGVGLDESLLQRLMDHKIPRRHTVSGSSDATGPTDMWMSNECHVYIPLS</sequence>
<name>A0A9P7UNZ3_9AGAR</name>
<reference evidence="1" key="1">
    <citation type="journal article" date="2021" name="Genome Biol. Evol.">
        <title>The assembled and annotated genome of the fairy-ring fungus Marasmius oreades.</title>
        <authorList>
            <person name="Hiltunen M."/>
            <person name="Ament-Velasquez S.L."/>
            <person name="Johannesson H."/>
        </authorList>
    </citation>
    <scope>NUCLEOTIDE SEQUENCE</scope>
    <source>
        <strain evidence="1">03SP1</strain>
    </source>
</reference>
<dbReference type="AlphaFoldDB" id="A0A9P7UNZ3"/>
<proteinExistence type="predicted"/>
<comment type="caution">
    <text evidence="1">The sequence shown here is derived from an EMBL/GenBank/DDBJ whole genome shotgun (WGS) entry which is preliminary data.</text>
</comment>
<accession>A0A9P7UNZ3</accession>
<dbReference type="RefSeq" id="XP_043005214.1">
    <property type="nucleotide sequence ID" value="XM_043157846.1"/>
</dbReference>